<name>Q08FX1_DPV83</name>
<sequence>MSDKNRARKINKVIVSGKPYNTPTKDEIKKYGCCLNIKKPIQTNDNSIKSVYFLKKLITKLYINQ</sequence>
<dbReference type="EMBL" id="AY689436">
    <property type="protein sequence ID" value="ABI99186.1"/>
    <property type="molecule type" value="Genomic_DNA"/>
</dbReference>
<dbReference type="GeneID" id="3346450"/>
<proteinExistence type="predicted"/>
<evidence type="ECO:0000313" key="1">
    <source>
        <dbReference type="EMBL" id="ABI99186.1"/>
    </source>
</evidence>
<dbReference type="OrthoDB" id="28780at10239"/>
<reference evidence="1 2" key="1">
    <citation type="journal article" date="2005" name="J. Virol.">
        <title>Genome of deerpox virus.</title>
        <authorList>
            <person name="Afonso C.L."/>
            <person name="Delhon G."/>
            <person name="Tulman E.R."/>
            <person name="Lu Z."/>
            <person name="Zsak A."/>
            <person name="Becerra V.M."/>
            <person name="Zsak L."/>
            <person name="Kutish G.F."/>
            <person name="Rock D.L."/>
        </authorList>
    </citation>
    <scope>NUCLEOTIDE SEQUENCE [LARGE SCALE GENOMIC DNA]</scope>
    <source>
        <strain evidence="2">Mule deer/United States/W-848-83/1983</strain>
    </source>
</reference>
<organismHost>
    <name type="scientific">Odocoileus hemionus</name>
    <name type="common">Mule deer</name>
    <name type="synonym">Cervus hemionus</name>
    <dbReference type="NCBI Taxonomy" id="9872"/>
</organismHost>
<gene>
    <name evidence="1" type="ORF">DpV83gp029</name>
</gene>
<organism evidence="1 2">
    <name type="scientific">Deerpox virus (strain Mule deer/United States/W-848-83/1983)</name>
    <name type="common">DPV</name>
    <dbReference type="NCBI Taxonomy" id="305674"/>
    <lineage>
        <taxon>Viruses</taxon>
        <taxon>Varidnaviria</taxon>
        <taxon>Bamfordvirae</taxon>
        <taxon>Nucleocytoviricota</taxon>
        <taxon>Pokkesviricetes</taxon>
        <taxon>Chitovirales</taxon>
        <taxon>Poxviridae</taxon>
        <taxon>Chordopoxvirinae</taxon>
        <taxon>Cervidpoxvirus</taxon>
        <taxon>Cervidpoxvirus muledeerpox</taxon>
        <taxon>Mule deerpox virus</taxon>
    </lineage>
</organism>
<keyword evidence="2" id="KW-1185">Reference proteome</keyword>
<dbReference type="KEGG" id="vg:3346450"/>
<dbReference type="Proteomes" id="UP000000866">
    <property type="component" value="Segment"/>
</dbReference>
<protein>
    <submittedName>
        <fullName evidence="1">Uncharacterized protein</fullName>
    </submittedName>
</protein>
<evidence type="ECO:0000313" key="2">
    <source>
        <dbReference type="Proteomes" id="UP000000866"/>
    </source>
</evidence>
<dbReference type="RefSeq" id="YP_227406.1">
    <property type="nucleotide sequence ID" value="NC_006966.1"/>
</dbReference>
<accession>Q08FX1</accession>